<proteinExistence type="predicted"/>
<dbReference type="AlphaFoldDB" id="A0ABD2AJX4"/>
<gene>
    <name evidence="2" type="ORF">V1478_009964</name>
</gene>
<feature type="coiled-coil region" evidence="1">
    <location>
        <begin position="33"/>
        <end position="67"/>
    </location>
</feature>
<organism evidence="2 3">
    <name type="scientific">Vespula squamosa</name>
    <name type="common">Southern yellow jacket</name>
    <name type="synonym">Wasp</name>
    <dbReference type="NCBI Taxonomy" id="30214"/>
    <lineage>
        <taxon>Eukaryota</taxon>
        <taxon>Metazoa</taxon>
        <taxon>Ecdysozoa</taxon>
        <taxon>Arthropoda</taxon>
        <taxon>Hexapoda</taxon>
        <taxon>Insecta</taxon>
        <taxon>Pterygota</taxon>
        <taxon>Neoptera</taxon>
        <taxon>Endopterygota</taxon>
        <taxon>Hymenoptera</taxon>
        <taxon>Apocrita</taxon>
        <taxon>Aculeata</taxon>
        <taxon>Vespoidea</taxon>
        <taxon>Vespidae</taxon>
        <taxon>Vespinae</taxon>
        <taxon>Vespula</taxon>
    </lineage>
</organism>
<evidence type="ECO:0000256" key="1">
    <source>
        <dbReference type="SAM" id="Coils"/>
    </source>
</evidence>
<protein>
    <submittedName>
        <fullName evidence="2">Uncharacterized protein</fullName>
    </submittedName>
</protein>
<accession>A0ABD2AJX4</accession>
<comment type="caution">
    <text evidence="2">The sequence shown here is derived from an EMBL/GenBank/DDBJ whole genome shotgun (WGS) entry which is preliminary data.</text>
</comment>
<dbReference type="EMBL" id="JAUDFV010000144">
    <property type="protein sequence ID" value="KAL2720918.1"/>
    <property type="molecule type" value="Genomic_DNA"/>
</dbReference>
<evidence type="ECO:0000313" key="2">
    <source>
        <dbReference type="EMBL" id="KAL2720918.1"/>
    </source>
</evidence>
<dbReference type="Proteomes" id="UP001607302">
    <property type="component" value="Unassembled WGS sequence"/>
</dbReference>
<sequence length="399" mass="46365">MDCFDDDIFEFSDKDEDACISKTTSHKEFNPIEEHLTKELNSIQYRIDKAKNELEEIKETVQHISNNLLYKAVFGQDKNVDSDNDLYTVEGEPVLKKKHEEDKPCNFLVLKEQWQYVLFDKWVIGVVLQNVSFQEKITKTFLTFYIKRILIKVILAILLHRRSTLNELRFYAFPKGNSEIHGVVSAFWEEENDLWKRVNAILSKRDNVVATLVLDPVDFHENTIVEIYGTISYENLDMELQIAVPVVTFTSRDILRGVYKLNDSQHPKYAVLALKSIFVETILELPYQFDSENFIDLLRCLDAKKFVKNVYCIDNTEYYAMIETLSANKIKISAKTMSRLKLILRIIQDESSIPITKLEESSCVEEAVEALIEELETYLGDPNPARIQRARIKSDLLIP</sequence>
<evidence type="ECO:0000313" key="3">
    <source>
        <dbReference type="Proteomes" id="UP001607302"/>
    </source>
</evidence>
<reference evidence="2 3" key="1">
    <citation type="journal article" date="2024" name="Ann. Entomol. Soc. Am.">
        <title>Genomic analyses of the southern and eastern yellowjacket wasps (Hymenoptera: Vespidae) reveal evolutionary signatures of social life.</title>
        <authorList>
            <person name="Catto M.A."/>
            <person name="Caine P.B."/>
            <person name="Orr S.E."/>
            <person name="Hunt B.G."/>
            <person name="Goodisman M.A.D."/>
        </authorList>
    </citation>
    <scope>NUCLEOTIDE SEQUENCE [LARGE SCALE GENOMIC DNA]</scope>
    <source>
        <strain evidence="2">233</strain>
        <tissue evidence="2">Head and thorax</tissue>
    </source>
</reference>
<keyword evidence="3" id="KW-1185">Reference proteome</keyword>
<name>A0ABD2AJX4_VESSQ</name>
<keyword evidence="1" id="KW-0175">Coiled coil</keyword>